<sequence>MQLTTYTDYSLRLLLYLAVQPEEELSSVKEVAGIYNISYNHLTKVTYNLGKLGILETVKGRYGGIRLAKKPEDINIGDVVRRTEDNRGFVECFDEGSNKCILTPACKLKGVLKEALEAYLSVLDQYTLKDLTQNESVLQQLFGLHTK</sequence>
<dbReference type="EMBL" id="RHIB01000001">
    <property type="protein sequence ID" value="RNA70418.1"/>
    <property type="molecule type" value="Genomic_DNA"/>
</dbReference>
<gene>
    <name evidence="4" type="ORF">EBO34_11005</name>
</gene>
<dbReference type="GO" id="GO:0003700">
    <property type="term" value="F:DNA-binding transcription factor activity"/>
    <property type="evidence" value="ECO:0007669"/>
    <property type="project" value="TreeGrafter"/>
</dbReference>
<evidence type="ECO:0000256" key="2">
    <source>
        <dbReference type="ARBA" id="ARBA00034078"/>
    </source>
</evidence>
<dbReference type="PROSITE" id="PS01332">
    <property type="entry name" value="HTH_RRF2_1"/>
    <property type="match status" value="1"/>
</dbReference>
<comment type="cofactor">
    <cofactor evidence="2">
        <name>[2Fe-2S] cluster</name>
        <dbReference type="ChEBI" id="CHEBI:190135"/>
    </cofactor>
</comment>
<proteinExistence type="predicted"/>
<keyword evidence="1" id="KW-0238">DNA-binding</keyword>
<comment type="caution">
    <text evidence="4">The sequence shown here is derived from an EMBL/GenBank/DDBJ whole genome shotgun (WGS) entry which is preliminary data.</text>
</comment>
<dbReference type="AlphaFoldDB" id="A0A3M7TXU1"/>
<protein>
    <recommendedName>
        <fullName evidence="3">HTH-type transcriptional regulator NsrR</fullName>
    </recommendedName>
</protein>
<dbReference type="NCBIfam" id="TIGR00738">
    <property type="entry name" value="rrf2_super"/>
    <property type="match status" value="1"/>
</dbReference>
<dbReference type="InterPro" id="IPR000944">
    <property type="entry name" value="Tscrpt_reg_Rrf2"/>
</dbReference>
<dbReference type="SUPFAM" id="SSF46785">
    <property type="entry name" value="Winged helix' DNA-binding domain"/>
    <property type="match status" value="1"/>
</dbReference>
<dbReference type="InterPro" id="IPR036390">
    <property type="entry name" value="WH_DNA-bd_sf"/>
</dbReference>
<dbReference type="Gene3D" id="1.10.10.10">
    <property type="entry name" value="Winged helix-like DNA-binding domain superfamily/Winged helix DNA-binding domain"/>
    <property type="match status" value="1"/>
</dbReference>
<reference evidence="4 5" key="1">
    <citation type="submission" date="2018-10" db="EMBL/GenBank/DDBJ databases">
        <title>Bacillus Keqinensis sp. nov., a moderately halophilic bacterium isolated from a saline-alkaline lake.</title>
        <authorList>
            <person name="Wang H."/>
        </authorList>
    </citation>
    <scope>NUCLEOTIDE SEQUENCE [LARGE SCALE GENOMIC DNA]</scope>
    <source>
        <strain evidence="4 5">KQ-3</strain>
    </source>
</reference>
<dbReference type="Pfam" id="PF02082">
    <property type="entry name" value="Rrf2"/>
    <property type="match status" value="1"/>
</dbReference>
<accession>A0A3M7TXU1</accession>
<name>A0A3M7TXU1_9BACI</name>
<dbReference type="Proteomes" id="UP000278746">
    <property type="component" value="Unassembled WGS sequence"/>
</dbReference>
<dbReference type="PANTHER" id="PTHR33221:SF4">
    <property type="entry name" value="HTH-TYPE TRANSCRIPTIONAL REPRESSOR NSRR"/>
    <property type="match status" value="1"/>
</dbReference>
<dbReference type="GO" id="GO:0005829">
    <property type="term" value="C:cytosol"/>
    <property type="evidence" value="ECO:0007669"/>
    <property type="project" value="TreeGrafter"/>
</dbReference>
<dbReference type="GO" id="GO:0003677">
    <property type="term" value="F:DNA binding"/>
    <property type="evidence" value="ECO:0007669"/>
    <property type="project" value="UniProtKB-KW"/>
</dbReference>
<evidence type="ECO:0000313" key="4">
    <source>
        <dbReference type="EMBL" id="RNA70418.1"/>
    </source>
</evidence>
<dbReference type="PROSITE" id="PS51197">
    <property type="entry name" value="HTH_RRF2_2"/>
    <property type="match status" value="1"/>
</dbReference>
<evidence type="ECO:0000256" key="1">
    <source>
        <dbReference type="ARBA" id="ARBA00023125"/>
    </source>
</evidence>
<evidence type="ECO:0000313" key="5">
    <source>
        <dbReference type="Proteomes" id="UP000278746"/>
    </source>
</evidence>
<dbReference type="RefSeq" id="WP_122898191.1">
    <property type="nucleotide sequence ID" value="NZ_RHIB01000001.1"/>
</dbReference>
<organism evidence="4 5">
    <name type="scientific">Alteribacter keqinensis</name>
    <dbReference type="NCBI Taxonomy" id="2483800"/>
    <lineage>
        <taxon>Bacteria</taxon>
        <taxon>Bacillati</taxon>
        <taxon>Bacillota</taxon>
        <taxon>Bacilli</taxon>
        <taxon>Bacillales</taxon>
        <taxon>Bacillaceae</taxon>
        <taxon>Alteribacter</taxon>
    </lineage>
</organism>
<evidence type="ECO:0000256" key="3">
    <source>
        <dbReference type="ARBA" id="ARBA00040173"/>
    </source>
</evidence>
<keyword evidence="5" id="KW-1185">Reference proteome</keyword>
<dbReference type="InterPro" id="IPR036388">
    <property type="entry name" value="WH-like_DNA-bd_sf"/>
</dbReference>
<dbReference type="PANTHER" id="PTHR33221">
    <property type="entry name" value="WINGED HELIX-TURN-HELIX TRANSCRIPTIONAL REGULATOR, RRF2 FAMILY"/>
    <property type="match status" value="1"/>
</dbReference>
<dbReference type="InterPro" id="IPR030489">
    <property type="entry name" value="TR_Rrf2-type_CS"/>
</dbReference>
<dbReference type="OrthoDB" id="9795923at2"/>